<dbReference type="RefSeq" id="WP_272181283.1">
    <property type="nucleotide sequence ID" value="NZ_JAQOMS010000002.1"/>
</dbReference>
<evidence type="ECO:0000256" key="1">
    <source>
        <dbReference type="SAM" id="Phobius"/>
    </source>
</evidence>
<keyword evidence="1" id="KW-0472">Membrane</keyword>
<keyword evidence="1" id="KW-0812">Transmembrane</keyword>
<dbReference type="InterPro" id="IPR038765">
    <property type="entry name" value="Papain-like_cys_pep_sf"/>
</dbReference>
<evidence type="ECO:0000313" key="2">
    <source>
        <dbReference type="EMBL" id="MDC2889971.1"/>
    </source>
</evidence>
<feature type="transmembrane region" description="Helical" evidence="1">
    <location>
        <begin position="96"/>
        <end position="115"/>
    </location>
</feature>
<proteinExistence type="predicted"/>
<sequence length="152" mass="17730">MQQADNSNSGHWYRFDPTATIAPNRILQGLGGSEVINNNVNVEPMEMVKSVAWLNTLRQQIQSLDYYWTIWVLDFDPTREENRITSWLQSTDMRHILYVFITLVVIIAGAVWMTIRPRGQSNEITQVLTKLEQRLTKYDKQHNPKKGLRPET</sequence>
<comment type="caution">
    <text evidence="2">The sequence shown here is derived from an EMBL/GenBank/DDBJ whole genome shotgun (WGS) entry which is preliminary data.</text>
</comment>
<accession>A0ABT5FGN6</accession>
<gene>
    <name evidence="2" type="ORF">PN838_15885</name>
</gene>
<keyword evidence="1" id="KW-1133">Transmembrane helix</keyword>
<protein>
    <submittedName>
        <fullName evidence="2">Uncharacterized protein</fullName>
    </submittedName>
</protein>
<reference evidence="2 3" key="1">
    <citation type="submission" date="2023-01" db="EMBL/GenBank/DDBJ databases">
        <title>Psychrosphaera sp. nov., isolated from marine algae.</title>
        <authorList>
            <person name="Bayburt H."/>
            <person name="Choi B.J."/>
            <person name="Kim J.M."/>
            <person name="Choi D.G."/>
            <person name="Jeon C.O."/>
        </authorList>
    </citation>
    <scope>NUCLEOTIDE SEQUENCE [LARGE SCALE GENOMIC DNA]</scope>
    <source>
        <strain evidence="2 3">G1-22</strain>
    </source>
</reference>
<keyword evidence="3" id="KW-1185">Reference proteome</keyword>
<evidence type="ECO:0000313" key="3">
    <source>
        <dbReference type="Proteomes" id="UP001528411"/>
    </source>
</evidence>
<organism evidence="2 3">
    <name type="scientific">Psychrosphaera algicola</name>
    <dbReference type="NCBI Taxonomy" id="3023714"/>
    <lineage>
        <taxon>Bacteria</taxon>
        <taxon>Pseudomonadati</taxon>
        <taxon>Pseudomonadota</taxon>
        <taxon>Gammaproteobacteria</taxon>
        <taxon>Alteromonadales</taxon>
        <taxon>Pseudoalteromonadaceae</taxon>
        <taxon>Psychrosphaera</taxon>
    </lineage>
</organism>
<dbReference type="Proteomes" id="UP001528411">
    <property type="component" value="Unassembled WGS sequence"/>
</dbReference>
<dbReference type="SUPFAM" id="SSF54001">
    <property type="entry name" value="Cysteine proteinases"/>
    <property type="match status" value="1"/>
</dbReference>
<dbReference type="EMBL" id="JAQOMS010000002">
    <property type="protein sequence ID" value="MDC2889971.1"/>
    <property type="molecule type" value="Genomic_DNA"/>
</dbReference>
<dbReference type="InterPro" id="IPR052901">
    <property type="entry name" value="Bact_TGase-like"/>
</dbReference>
<dbReference type="PANTHER" id="PTHR42736:SF1">
    <property type="entry name" value="PROTEIN-GLUTAMINE GAMMA-GLUTAMYLTRANSFERASE"/>
    <property type="match status" value="1"/>
</dbReference>
<name>A0ABT5FGN6_9GAMM</name>
<dbReference type="PANTHER" id="PTHR42736">
    <property type="entry name" value="PROTEIN-GLUTAMINE GAMMA-GLUTAMYLTRANSFERASE"/>
    <property type="match status" value="1"/>
</dbReference>